<keyword evidence="2" id="KW-1185">Reference proteome</keyword>
<accession>A0ABU6VXG3</accession>
<feature type="non-terminal residue" evidence="1">
    <location>
        <position position="1"/>
    </location>
</feature>
<gene>
    <name evidence="1" type="ORF">PIB30_088879</name>
</gene>
<reference evidence="1 2" key="1">
    <citation type="journal article" date="2023" name="Plants (Basel)">
        <title>Bridging the Gap: Combining Genomics and Transcriptomics Approaches to Understand Stylosanthes scabra, an Orphan Legume from the Brazilian Caatinga.</title>
        <authorList>
            <person name="Ferreira-Neto J.R.C."/>
            <person name="da Silva M.D."/>
            <person name="Binneck E."/>
            <person name="de Melo N.F."/>
            <person name="da Silva R.H."/>
            <person name="de Melo A.L.T.M."/>
            <person name="Pandolfi V."/>
            <person name="Bustamante F.O."/>
            <person name="Brasileiro-Vidal A.C."/>
            <person name="Benko-Iseppon A.M."/>
        </authorList>
    </citation>
    <scope>NUCLEOTIDE SEQUENCE [LARGE SCALE GENOMIC DNA]</scope>
    <source>
        <tissue evidence="1">Leaves</tissue>
    </source>
</reference>
<dbReference type="Proteomes" id="UP001341840">
    <property type="component" value="Unassembled WGS sequence"/>
</dbReference>
<evidence type="ECO:0000313" key="2">
    <source>
        <dbReference type="Proteomes" id="UP001341840"/>
    </source>
</evidence>
<dbReference type="EMBL" id="JASCZI010152668">
    <property type="protein sequence ID" value="MED6176508.1"/>
    <property type="molecule type" value="Genomic_DNA"/>
</dbReference>
<organism evidence="1 2">
    <name type="scientific">Stylosanthes scabra</name>
    <dbReference type="NCBI Taxonomy" id="79078"/>
    <lineage>
        <taxon>Eukaryota</taxon>
        <taxon>Viridiplantae</taxon>
        <taxon>Streptophyta</taxon>
        <taxon>Embryophyta</taxon>
        <taxon>Tracheophyta</taxon>
        <taxon>Spermatophyta</taxon>
        <taxon>Magnoliopsida</taxon>
        <taxon>eudicotyledons</taxon>
        <taxon>Gunneridae</taxon>
        <taxon>Pentapetalae</taxon>
        <taxon>rosids</taxon>
        <taxon>fabids</taxon>
        <taxon>Fabales</taxon>
        <taxon>Fabaceae</taxon>
        <taxon>Papilionoideae</taxon>
        <taxon>50 kb inversion clade</taxon>
        <taxon>dalbergioids sensu lato</taxon>
        <taxon>Dalbergieae</taxon>
        <taxon>Pterocarpus clade</taxon>
        <taxon>Stylosanthes</taxon>
    </lineage>
</organism>
<protein>
    <submittedName>
        <fullName evidence="1">Uncharacterized protein</fullName>
    </submittedName>
</protein>
<comment type="caution">
    <text evidence="1">The sequence shown here is derived from an EMBL/GenBank/DDBJ whole genome shotgun (WGS) entry which is preliminary data.</text>
</comment>
<sequence>PDLPQSRYCSLCGFHAPPHGFTFDKSMDDSQSLPRPLVKMRLTRERYPHPYKECFVPSPTDAGLTFHPLGEPSVLAGAPIRAPALLSFVTAQTSR</sequence>
<name>A0ABU6VXG3_9FABA</name>
<evidence type="ECO:0000313" key="1">
    <source>
        <dbReference type="EMBL" id="MED6176508.1"/>
    </source>
</evidence>
<proteinExistence type="predicted"/>